<name>A0A4R2RMD6_9RHOB</name>
<feature type="domain" description="Bacterial type II secretion system protein E" evidence="3">
    <location>
        <begin position="102"/>
        <end position="380"/>
    </location>
</feature>
<evidence type="ECO:0000259" key="3">
    <source>
        <dbReference type="Pfam" id="PF00437"/>
    </source>
</evidence>
<comment type="caution">
    <text evidence="4">The sequence shown here is derived from an EMBL/GenBank/DDBJ whole genome shotgun (WGS) entry which is preliminary data.</text>
</comment>
<dbReference type="CDD" id="cd01130">
    <property type="entry name" value="VirB11-like_ATPase"/>
    <property type="match status" value="1"/>
</dbReference>
<proteinExistence type="inferred from homology"/>
<protein>
    <submittedName>
        <fullName evidence="4">Pilus assembly protein CpaF</fullName>
    </submittedName>
</protein>
<accession>A0A4R2RMD6</accession>
<dbReference type="Gene3D" id="3.30.450.380">
    <property type="match status" value="1"/>
</dbReference>
<evidence type="ECO:0000256" key="1">
    <source>
        <dbReference type="ARBA" id="ARBA00006611"/>
    </source>
</evidence>
<dbReference type="Proteomes" id="UP000295050">
    <property type="component" value="Unassembled WGS sequence"/>
</dbReference>
<keyword evidence="5" id="KW-1185">Reference proteome</keyword>
<dbReference type="InterPro" id="IPR001482">
    <property type="entry name" value="T2SS/T4SS_dom"/>
</dbReference>
<feature type="compositionally biased region" description="Basic and acidic residues" evidence="2">
    <location>
        <begin position="23"/>
        <end position="32"/>
    </location>
</feature>
<dbReference type="EMBL" id="SLXU01000007">
    <property type="protein sequence ID" value="TCP60911.1"/>
    <property type="molecule type" value="Genomic_DNA"/>
</dbReference>
<dbReference type="Gene3D" id="3.40.50.300">
    <property type="entry name" value="P-loop containing nucleotide triphosphate hydrolases"/>
    <property type="match status" value="1"/>
</dbReference>
<gene>
    <name evidence="4" type="ORF">EV663_10786</name>
</gene>
<evidence type="ECO:0000313" key="5">
    <source>
        <dbReference type="Proteomes" id="UP000295050"/>
    </source>
</evidence>
<evidence type="ECO:0000256" key="2">
    <source>
        <dbReference type="SAM" id="MobiDB-lite"/>
    </source>
</evidence>
<evidence type="ECO:0000313" key="4">
    <source>
        <dbReference type="EMBL" id="TCP60911.1"/>
    </source>
</evidence>
<dbReference type="PANTHER" id="PTHR30486:SF15">
    <property type="entry name" value="TYPE II_IV SECRETION SYSTEM ATPASE"/>
    <property type="match status" value="1"/>
</dbReference>
<dbReference type="InterPro" id="IPR050921">
    <property type="entry name" value="T4SS_GSP_E_ATPase"/>
</dbReference>
<dbReference type="RefSeq" id="WP_132951464.1">
    <property type="nucleotide sequence ID" value="NZ_SLXU01000007.1"/>
</dbReference>
<reference evidence="4 5" key="1">
    <citation type="submission" date="2019-03" db="EMBL/GenBank/DDBJ databases">
        <title>Genomic Encyclopedia of Type Strains, Phase IV (KMG-IV): sequencing the most valuable type-strain genomes for metagenomic binning, comparative biology and taxonomic classification.</title>
        <authorList>
            <person name="Goeker M."/>
        </authorList>
    </citation>
    <scope>NUCLEOTIDE SEQUENCE [LARGE SCALE GENOMIC DNA]</scope>
    <source>
        <strain evidence="4 5">DSM 24766</strain>
    </source>
</reference>
<feature type="region of interest" description="Disordered" evidence="2">
    <location>
        <begin position="1"/>
        <end position="32"/>
    </location>
</feature>
<dbReference type="GO" id="GO:0016887">
    <property type="term" value="F:ATP hydrolysis activity"/>
    <property type="evidence" value="ECO:0007669"/>
    <property type="project" value="InterPro"/>
</dbReference>
<feature type="compositionally biased region" description="Basic and acidic residues" evidence="2">
    <location>
        <begin position="1"/>
        <end position="14"/>
    </location>
</feature>
<dbReference type="PANTHER" id="PTHR30486">
    <property type="entry name" value="TWITCHING MOTILITY PROTEIN PILT"/>
    <property type="match status" value="1"/>
</dbReference>
<dbReference type="AlphaFoldDB" id="A0A4R2RMD6"/>
<dbReference type="OrthoDB" id="9810761at2"/>
<dbReference type="SUPFAM" id="SSF52540">
    <property type="entry name" value="P-loop containing nucleoside triphosphate hydrolases"/>
    <property type="match status" value="1"/>
</dbReference>
<dbReference type="Pfam" id="PF00437">
    <property type="entry name" value="T2SSE"/>
    <property type="match status" value="1"/>
</dbReference>
<dbReference type="InterPro" id="IPR027417">
    <property type="entry name" value="P-loop_NTPase"/>
</dbReference>
<sequence length="461" mass="50912">MRLGKDRRTRDRNGRVSSSGNNTERDDPASGREDRALEALRLKVHVALLERMDATDLIVMNREQARARLSDEIALIARHVAPRIGPQELAELKDELCADMLGFGPIEPFLSSDDISDIMVNGTNPIYVERHGKLEQTDVRFRDDEQLLNVCQKIVSLVGRHVDEASPICDARLKDGSRVNIILPPLSMDGPSLTIRRFARDRFTIPQMVDLGTISAEGAEILSVIGRSRCNILVSGGTGSGKTTLLNALTGCIEPTERIVTCEDTAELQLQQDHVVRLETRVPNIEGQGEVTMRQLVRNCLRMRPDRIILGEVRGPEAFDLLQAMNTGHDGSMGTLHANSPIEAVSRLSSMVKMGFSGLDSETIEQMFGASVDVIIHIARFRDGVRRITHITDVLGISEGSLVLQDVLVFDFDEDPATGEIRGYHRARAALRPSFYRKAAYFGEDERLMRAIGAAVGKGPT</sequence>
<organism evidence="4 5">
    <name type="scientific">Rhodovulum bhavnagarense</name>
    <dbReference type="NCBI Taxonomy" id="992286"/>
    <lineage>
        <taxon>Bacteria</taxon>
        <taxon>Pseudomonadati</taxon>
        <taxon>Pseudomonadota</taxon>
        <taxon>Alphaproteobacteria</taxon>
        <taxon>Rhodobacterales</taxon>
        <taxon>Paracoccaceae</taxon>
        <taxon>Rhodovulum</taxon>
    </lineage>
</organism>
<comment type="similarity">
    <text evidence="1">Belongs to the GSP E family.</text>
</comment>